<reference evidence="3 4" key="1">
    <citation type="submission" date="2011-10" db="EMBL/GenBank/DDBJ databases">
        <authorList>
            <person name="Genoscope - CEA"/>
        </authorList>
    </citation>
    <scope>NUCLEOTIDE SEQUENCE [LARGE SCALE GENOMIC DNA]</scope>
    <source>
        <strain evidence="3 4">RCC 1105</strain>
    </source>
</reference>
<organism evidence="3 4">
    <name type="scientific">Bathycoccus prasinos</name>
    <dbReference type="NCBI Taxonomy" id="41875"/>
    <lineage>
        <taxon>Eukaryota</taxon>
        <taxon>Viridiplantae</taxon>
        <taxon>Chlorophyta</taxon>
        <taxon>Mamiellophyceae</taxon>
        <taxon>Mamiellales</taxon>
        <taxon>Bathycoccaceae</taxon>
        <taxon>Bathycoccus</taxon>
    </lineage>
</organism>
<accession>K8EHX8</accession>
<keyword evidence="4" id="KW-1185">Reference proteome</keyword>
<dbReference type="KEGG" id="bpg:Bathy08g01880"/>
<dbReference type="Proteomes" id="UP000198341">
    <property type="component" value="Chromosome 8"/>
</dbReference>
<proteinExistence type="predicted"/>
<evidence type="ECO:0000313" key="4">
    <source>
        <dbReference type="Proteomes" id="UP000198341"/>
    </source>
</evidence>
<feature type="compositionally biased region" description="Acidic residues" evidence="1">
    <location>
        <begin position="126"/>
        <end position="144"/>
    </location>
</feature>
<dbReference type="InterPro" id="IPR018247">
    <property type="entry name" value="EF_Hand_1_Ca_BS"/>
</dbReference>
<feature type="compositionally biased region" description="Acidic residues" evidence="1">
    <location>
        <begin position="271"/>
        <end position="281"/>
    </location>
</feature>
<dbReference type="InterPro" id="IPR002048">
    <property type="entry name" value="EF_hand_dom"/>
</dbReference>
<protein>
    <recommendedName>
        <fullName evidence="2">EF-hand domain-containing protein</fullName>
    </recommendedName>
</protein>
<feature type="compositionally biased region" description="Basic and acidic residues" evidence="1">
    <location>
        <begin position="533"/>
        <end position="545"/>
    </location>
</feature>
<dbReference type="PROSITE" id="PS00018">
    <property type="entry name" value="EF_HAND_1"/>
    <property type="match status" value="1"/>
</dbReference>
<feature type="domain" description="EF-hand" evidence="2">
    <location>
        <begin position="22"/>
        <end position="57"/>
    </location>
</feature>
<dbReference type="RefSeq" id="XP_007511503.1">
    <property type="nucleotide sequence ID" value="XM_007511441.1"/>
</dbReference>
<feature type="compositionally biased region" description="Basic and acidic residues" evidence="1">
    <location>
        <begin position="65"/>
        <end position="74"/>
    </location>
</feature>
<evidence type="ECO:0000259" key="2">
    <source>
        <dbReference type="PROSITE" id="PS50222"/>
    </source>
</evidence>
<evidence type="ECO:0000313" key="3">
    <source>
        <dbReference type="EMBL" id="CCO17624.1"/>
    </source>
</evidence>
<feature type="region of interest" description="Disordered" evidence="1">
    <location>
        <begin position="253"/>
        <end position="307"/>
    </location>
</feature>
<feature type="region of interest" description="Disordered" evidence="1">
    <location>
        <begin position="65"/>
        <end position="91"/>
    </location>
</feature>
<sequence length="618" mass="69666">MEEMERRDENEERGKEGFALFLPHETLAKVFAIIDEDDSKTISGVEFLTALRNNTGGVSEILDSALRDEDEGKKKKEKKTKFGTTGDENERKFELGSKIIAKISGVGEEGIGLSEFVEAFRVVAANEEDKDENDDGDDDEEESGDAQYRRRRRRNNGATSNSGGESEMDEDSFASSPRSPAGGEESSSKVDPVRAAILEKREHVEELKRVKRMTALVAEACKSLVRKNLKKKERMEGRKEGFKRFIPRVKNLKNFTSRDRNNNNNNSASESESDSESEDSESNPHQKSYSKATLSMAPGKEKNGMTREKKMRKLLKQKMSPEIRALNDELYINAHVLLDVFKDLNYSGTGLVIVDGFLHVYERNDAFRQELRNARNDKSSHSSFEQDMARTATEMGGRRRESVDIVSFFSYFCRAKSKLRPKLPPLPEIPMNDGMVSPGKASVEGPSRQRRNILEAKIGIGSGAYAASRREGGFDGASVNSVSTNDSTKEGIAQHLKLTPMKSPKRLTSAMKKMKVRKDEEEEDKNASARQRLNFDHPSSRESGKEGITLEHLDSDTSTNTEKNYRILSMVLDEDDRINEIEDEDDESHIDEEANLRGLEMEALIHVLSMREMNKVHR</sequence>
<dbReference type="EMBL" id="FO082271">
    <property type="protein sequence ID" value="CCO17624.1"/>
    <property type="molecule type" value="Genomic_DNA"/>
</dbReference>
<dbReference type="GO" id="GO:0005509">
    <property type="term" value="F:calcium ion binding"/>
    <property type="evidence" value="ECO:0007669"/>
    <property type="project" value="InterPro"/>
</dbReference>
<feature type="region of interest" description="Disordered" evidence="1">
    <location>
        <begin position="515"/>
        <end position="545"/>
    </location>
</feature>
<dbReference type="GeneID" id="19014167"/>
<dbReference type="AlphaFoldDB" id="K8EHX8"/>
<gene>
    <name evidence="3" type="ORF">Bathy08g01880</name>
</gene>
<dbReference type="PROSITE" id="PS50222">
    <property type="entry name" value="EF_HAND_2"/>
    <property type="match status" value="1"/>
</dbReference>
<feature type="region of interest" description="Disordered" evidence="1">
    <location>
        <begin position="424"/>
        <end position="446"/>
    </location>
</feature>
<evidence type="ECO:0000256" key="1">
    <source>
        <dbReference type="SAM" id="MobiDB-lite"/>
    </source>
</evidence>
<feature type="region of interest" description="Disordered" evidence="1">
    <location>
        <begin position="126"/>
        <end position="194"/>
    </location>
</feature>
<name>K8EHX8_9CHLO</name>